<dbReference type="EMBL" id="JAHRIO010091949">
    <property type="protein sequence ID" value="MEQ2189025.1"/>
    <property type="molecule type" value="Genomic_DNA"/>
</dbReference>
<organism evidence="2 3">
    <name type="scientific">Goodea atripinnis</name>
    <dbReference type="NCBI Taxonomy" id="208336"/>
    <lineage>
        <taxon>Eukaryota</taxon>
        <taxon>Metazoa</taxon>
        <taxon>Chordata</taxon>
        <taxon>Craniata</taxon>
        <taxon>Vertebrata</taxon>
        <taxon>Euteleostomi</taxon>
        <taxon>Actinopterygii</taxon>
        <taxon>Neopterygii</taxon>
        <taxon>Teleostei</taxon>
        <taxon>Neoteleostei</taxon>
        <taxon>Acanthomorphata</taxon>
        <taxon>Ovalentaria</taxon>
        <taxon>Atherinomorphae</taxon>
        <taxon>Cyprinodontiformes</taxon>
        <taxon>Goodeidae</taxon>
        <taxon>Goodea</taxon>
    </lineage>
</organism>
<feature type="region of interest" description="Disordered" evidence="1">
    <location>
        <begin position="58"/>
        <end position="90"/>
    </location>
</feature>
<name>A0ABV0PZS9_9TELE</name>
<evidence type="ECO:0000313" key="2">
    <source>
        <dbReference type="EMBL" id="MEQ2189025.1"/>
    </source>
</evidence>
<evidence type="ECO:0000313" key="3">
    <source>
        <dbReference type="Proteomes" id="UP001476798"/>
    </source>
</evidence>
<protein>
    <recommendedName>
        <fullName evidence="4">Syntaxin binding protein 4</fullName>
    </recommendedName>
</protein>
<dbReference type="Proteomes" id="UP001476798">
    <property type="component" value="Unassembled WGS sequence"/>
</dbReference>
<keyword evidence="3" id="KW-1185">Reference proteome</keyword>
<proteinExistence type="predicted"/>
<evidence type="ECO:0008006" key="4">
    <source>
        <dbReference type="Google" id="ProtNLM"/>
    </source>
</evidence>
<reference evidence="2 3" key="1">
    <citation type="submission" date="2021-06" db="EMBL/GenBank/DDBJ databases">
        <authorList>
            <person name="Palmer J.M."/>
        </authorList>
    </citation>
    <scope>NUCLEOTIDE SEQUENCE [LARGE SCALE GENOMIC DNA]</scope>
    <source>
        <strain evidence="2 3">GA_2019</strain>
        <tissue evidence="2">Muscle</tissue>
    </source>
</reference>
<feature type="compositionally biased region" description="Low complexity" evidence="1">
    <location>
        <begin position="59"/>
        <end position="75"/>
    </location>
</feature>
<evidence type="ECO:0000256" key="1">
    <source>
        <dbReference type="SAM" id="MobiDB-lite"/>
    </source>
</evidence>
<comment type="caution">
    <text evidence="2">The sequence shown here is derived from an EMBL/GenBank/DDBJ whole genome shotgun (WGS) entry which is preliminary data.</text>
</comment>
<accession>A0ABV0PZS9</accession>
<sequence length="154" mass="17587">MCAFQALDLIGLKPTDAQRQALRSRLQADLTGTVAFTDFESLIRELFKPQLEELFGTHSSSRFTSDDFSSLLESPTDPPPSLSDSDDLEEMEKLRKEHIEALREIKTLQEQLVESQRVHHELEGELTKVKQVYLTCCKDPIKIQFQTTTCKLCL</sequence>
<gene>
    <name evidence="2" type="ORF">GOODEAATRI_020918</name>
</gene>